<evidence type="ECO:0000313" key="1">
    <source>
        <dbReference type="EMBL" id="KAF9064535.1"/>
    </source>
</evidence>
<evidence type="ECO:0000313" key="2">
    <source>
        <dbReference type="Proteomes" id="UP000772434"/>
    </source>
</evidence>
<dbReference type="Proteomes" id="UP000772434">
    <property type="component" value="Unassembled WGS sequence"/>
</dbReference>
<comment type="caution">
    <text evidence="1">The sequence shown here is derived from an EMBL/GenBank/DDBJ whole genome shotgun (WGS) entry which is preliminary data.</text>
</comment>
<dbReference type="EMBL" id="JADNRY010000121">
    <property type="protein sequence ID" value="KAF9064535.1"/>
    <property type="molecule type" value="Genomic_DNA"/>
</dbReference>
<dbReference type="AlphaFoldDB" id="A0A9P5PMB8"/>
<keyword evidence="2" id="KW-1185">Reference proteome</keyword>
<sequence>MEGFSNRVLNRIEGSLVPQLSHPPHPQWILLCSSPKLARCTYFFRTEVLSIQCHSVGARTGAKLTLTQSEGHILLIRVLQLHSRHHGVSPSSELFPLLTFTHVSLDMGQLYRVLRLLMDGLRHGDARMRRNKEFEEEQGRTGRQAGVLASRDLFHLTKRLQTPTYFSALTDMSLPKDFEICLYEESLFPTSQGWLYPP</sequence>
<name>A0A9P5PMB8_9AGAR</name>
<proteinExistence type="predicted"/>
<gene>
    <name evidence="1" type="ORF">BDP27DRAFT_156280</name>
</gene>
<protein>
    <submittedName>
        <fullName evidence="1">Uncharacterized protein</fullName>
    </submittedName>
</protein>
<accession>A0A9P5PMB8</accession>
<organism evidence="1 2">
    <name type="scientific">Rhodocollybia butyracea</name>
    <dbReference type="NCBI Taxonomy" id="206335"/>
    <lineage>
        <taxon>Eukaryota</taxon>
        <taxon>Fungi</taxon>
        <taxon>Dikarya</taxon>
        <taxon>Basidiomycota</taxon>
        <taxon>Agaricomycotina</taxon>
        <taxon>Agaricomycetes</taxon>
        <taxon>Agaricomycetidae</taxon>
        <taxon>Agaricales</taxon>
        <taxon>Marasmiineae</taxon>
        <taxon>Omphalotaceae</taxon>
        <taxon>Rhodocollybia</taxon>
    </lineage>
</organism>
<reference evidence="1" key="1">
    <citation type="submission" date="2020-11" db="EMBL/GenBank/DDBJ databases">
        <authorList>
            <consortium name="DOE Joint Genome Institute"/>
            <person name="Ahrendt S."/>
            <person name="Riley R."/>
            <person name="Andreopoulos W."/>
            <person name="Labutti K."/>
            <person name="Pangilinan J."/>
            <person name="Ruiz-Duenas F.J."/>
            <person name="Barrasa J.M."/>
            <person name="Sanchez-Garcia M."/>
            <person name="Camarero S."/>
            <person name="Miyauchi S."/>
            <person name="Serrano A."/>
            <person name="Linde D."/>
            <person name="Babiker R."/>
            <person name="Drula E."/>
            <person name="Ayuso-Fernandez I."/>
            <person name="Pacheco R."/>
            <person name="Padilla G."/>
            <person name="Ferreira P."/>
            <person name="Barriuso J."/>
            <person name="Kellner H."/>
            <person name="Castanera R."/>
            <person name="Alfaro M."/>
            <person name="Ramirez L."/>
            <person name="Pisabarro A.G."/>
            <person name="Kuo A."/>
            <person name="Tritt A."/>
            <person name="Lipzen A."/>
            <person name="He G."/>
            <person name="Yan M."/>
            <person name="Ng V."/>
            <person name="Cullen D."/>
            <person name="Martin F."/>
            <person name="Rosso M.-N."/>
            <person name="Henrissat B."/>
            <person name="Hibbett D."/>
            <person name="Martinez A.T."/>
            <person name="Grigoriev I.V."/>
        </authorList>
    </citation>
    <scope>NUCLEOTIDE SEQUENCE</scope>
    <source>
        <strain evidence="1">AH 40177</strain>
    </source>
</reference>